<protein>
    <submittedName>
        <fullName evidence="1">Uncharacterized protein</fullName>
    </submittedName>
</protein>
<proteinExistence type="predicted"/>
<evidence type="ECO:0000313" key="2">
    <source>
        <dbReference type="Proteomes" id="UP000324474"/>
    </source>
</evidence>
<organism evidence="1 2">
    <name type="scientific">Goatpox virus</name>
    <dbReference type="NCBI Taxonomy" id="186805"/>
    <lineage>
        <taxon>Viruses</taxon>
        <taxon>Varidnaviria</taxon>
        <taxon>Bamfordvirae</taxon>
        <taxon>Nucleocytoviricota</taxon>
        <taxon>Pokkesviricetes</taxon>
        <taxon>Chitovirales</taxon>
        <taxon>Poxviridae</taxon>
        <taxon>Chordopoxvirinae</taxon>
        <taxon>Capripoxvirus</taxon>
        <taxon>Capripoxvirus goatpox</taxon>
    </lineage>
</organism>
<dbReference type="EMBL" id="MN072625">
    <property type="protein sequence ID" value="QEJ79579.1"/>
    <property type="molecule type" value="Genomic_DNA"/>
</dbReference>
<dbReference type="Proteomes" id="UP000324474">
    <property type="component" value="Segment"/>
</dbReference>
<reference evidence="1 2" key="1">
    <citation type="journal article" date="2019" name="Transbound. Emerg. Dis.">
        <title>Extended sequencing of vaccine and wild-type capripoxvirus isolates provides insights into genes modulating virulence and host range.</title>
        <authorList>
            <person name="Biswas S."/>
            <person name="Noyce R.S."/>
            <person name="Babiuk L.A."/>
            <person name="Lung O."/>
            <person name="Bulach D.M."/>
            <person name="Bowden T.R."/>
            <person name="Boyle D.B."/>
            <person name="Babiuk S."/>
            <person name="Evans D.H."/>
        </authorList>
    </citation>
    <scope>NUCLEOTIDE SEQUENCE [LARGE SCALE GENOMIC DNA]</scope>
    <source>
        <strain evidence="1">Yemen</strain>
    </source>
</reference>
<evidence type="ECO:0000313" key="1">
    <source>
        <dbReference type="EMBL" id="QEJ79579.1"/>
    </source>
</evidence>
<accession>A0A5C0PSC0</accession>
<name>A0A5C0PSC0_9POXV</name>
<gene>
    <name evidence="1" type="ORF">GPX-Yemen_130</name>
</gene>
<sequence length="82" mass="9261">MEELECMSIKITSENGSTISIYCESKTKISLDITTKKNNIKPIATKKYIKKIEKNDDDDLCTDQENAMEIDGDNATDNNKLL</sequence>